<evidence type="ECO:0000259" key="2">
    <source>
        <dbReference type="Pfam" id="PF04179"/>
    </source>
</evidence>
<feature type="region of interest" description="Disordered" evidence="1">
    <location>
        <begin position="428"/>
        <end position="462"/>
    </location>
</feature>
<feature type="region of interest" description="Disordered" evidence="1">
    <location>
        <begin position="336"/>
        <end position="363"/>
    </location>
</feature>
<dbReference type="PANTHER" id="PTHR31811">
    <property type="entry name" value="TRNA A64-2'-O-RIBOSYLPHOSPHATE TRANSFERASE"/>
    <property type="match status" value="1"/>
</dbReference>
<dbReference type="InterPro" id="IPR007306">
    <property type="entry name" value="Rit1"/>
</dbReference>
<dbReference type="Pfam" id="PF04179">
    <property type="entry name" value="Init_tRNA_PT"/>
    <property type="match status" value="1"/>
</dbReference>
<sequence>MPDNDNDDLFSTNQPSISSLLTQLRRSTLTPRNRLQSIHADASFVAEVASAFPTYPSPSPSSSSSSASPSSSGPGDDDDDAKKKRQRRHRPLVANERCGSWYIPPGKKDGSAYFKSTDGHERAWKFSTRRLNLHLIDMIEENDGLYPSRQTQLFLPPYLPASTHAQITALIPSFLSSLKELNLNLPTSLTKPLRPLWITQDSSLPPPPPPPPPSGDSEEDDDLDQDQGVIFQDYRPVICCTASRRVVGSEVDEGGYIQGAGDDTENWAMGLTPDVFWANAETLLSASDAELPELISKLVQEAKTARTAPPGDGRAETQASLPRKQLTPYISVRALSPLDLASPPSPPLPTTPSSPSSEETKDKAPTECLILLTETQTPKESWFLSPTLLRVGLGKHKTASRNLRLALPDICSFAAEFLLKANNNNKQQQQQQQQVANVVSDDATSSDGGQQQQQQPPPPLPQIVVACDSGRDLSVGVALALSCYLFDDKGRLRDPGEGPSFTKTLVKMRLGAVMTAYPEANPSRNTLQSVNSFLMDWRS</sequence>
<organism evidence="4 5">
    <name type="scientific">Trichoderma parareesei</name>
    <name type="common">Filamentous fungus</name>
    <dbReference type="NCBI Taxonomy" id="858221"/>
    <lineage>
        <taxon>Eukaryota</taxon>
        <taxon>Fungi</taxon>
        <taxon>Dikarya</taxon>
        <taxon>Ascomycota</taxon>
        <taxon>Pezizomycotina</taxon>
        <taxon>Sordariomycetes</taxon>
        <taxon>Hypocreomycetidae</taxon>
        <taxon>Hypocreales</taxon>
        <taxon>Hypocreaceae</taxon>
        <taxon>Trichoderma</taxon>
    </lineage>
</organism>
<dbReference type="InterPro" id="IPR033449">
    <property type="entry name" value="Rit1_N"/>
</dbReference>
<evidence type="ECO:0000256" key="1">
    <source>
        <dbReference type="SAM" id="MobiDB-lite"/>
    </source>
</evidence>
<feature type="region of interest" description="Disordered" evidence="1">
    <location>
        <begin position="198"/>
        <end position="223"/>
    </location>
</feature>
<dbReference type="GO" id="GO:0005737">
    <property type="term" value="C:cytoplasm"/>
    <property type="evidence" value="ECO:0007669"/>
    <property type="project" value="TreeGrafter"/>
</dbReference>
<feature type="region of interest" description="Disordered" evidence="1">
    <location>
        <begin position="303"/>
        <end position="322"/>
    </location>
</feature>
<evidence type="ECO:0000259" key="3">
    <source>
        <dbReference type="Pfam" id="PF17184"/>
    </source>
</evidence>
<dbReference type="GO" id="GO:0019988">
    <property type="term" value="P:charged-tRNA amino acid modification"/>
    <property type="evidence" value="ECO:0007669"/>
    <property type="project" value="InterPro"/>
</dbReference>
<feature type="compositionally biased region" description="Pro residues" evidence="1">
    <location>
        <begin position="343"/>
        <end position="352"/>
    </location>
</feature>
<feature type="compositionally biased region" description="Pro residues" evidence="1">
    <location>
        <begin position="204"/>
        <end position="214"/>
    </location>
</feature>
<dbReference type="OrthoDB" id="45256at2759"/>
<evidence type="ECO:0000313" key="5">
    <source>
        <dbReference type="Proteomes" id="UP000219286"/>
    </source>
</evidence>
<protein>
    <recommendedName>
        <fullName evidence="6">Initiator tRNA phosphoribosyl transferase</fullName>
    </recommendedName>
</protein>
<proteinExistence type="predicted"/>
<feature type="domain" description="Rit1 N-terminal" evidence="3">
    <location>
        <begin position="88"/>
        <end position="145"/>
    </location>
</feature>
<accession>A0A2H2ZQE3</accession>
<dbReference type="GO" id="GO:0043399">
    <property type="term" value="F:tRNA adenosine(64)-2'-O-ribosylphosphate transferase activity"/>
    <property type="evidence" value="ECO:0007669"/>
    <property type="project" value="InterPro"/>
</dbReference>
<feature type="domain" description="Rit1 N-terminal" evidence="3">
    <location>
        <begin position="150"/>
        <end position="300"/>
    </location>
</feature>
<dbReference type="InterPro" id="IPR033421">
    <property type="entry name" value="Rit1_DUSP-like"/>
</dbReference>
<comment type="caution">
    <text evidence="4">The sequence shown here is derived from an EMBL/GenBank/DDBJ whole genome shotgun (WGS) entry which is preliminary data.</text>
</comment>
<dbReference type="EMBL" id="LFMI01000216">
    <property type="protein sequence ID" value="OTA01554.1"/>
    <property type="molecule type" value="Genomic_DNA"/>
</dbReference>
<gene>
    <name evidence="4" type="ORF">A9Z42_0018730</name>
</gene>
<feature type="compositionally biased region" description="Low complexity" evidence="1">
    <location>
        <begin position="428"/>
        <end position="439"/>
    </location>
</feature>
<name>A0A2H2ZQE3_TRIPA</name>
<dbReference type="Proteomes" id="UP000219286">
    <property type="component" value="Unassembled WGS sequence"/>
</dbReference>
<reference evidence="4 5" key="1">
    <citation type="journal article" date="2015" name="Genome Announc.">
        <title>Genome sequence and annotation of Trichoderma parareesei, the ancestor of the cellulase producer Trichoderma reesei.</title>
        <authorList>
            <person name="Yang D."/>
            <person name="Pomraning K."/>
            <person name="Kopchinskiy A."/>
            <person name="Karimi Aghcheh R."/>
            <person name="Atanasova L."/>
            <person name="Chenthamara K."/>
            <person name="Baker S.E."/>
            <person name="Zhang R."/>
            <person name="Shen Q."/>
            <person name="Freitag M."/>
            <person name="Kubicek C.P."/>
            <person name="Druzhinina I.S."/>
        </authorList>
    </citation>
    <scope>NUCLEOTIDE SEQUENCE [LARGE SCALE GENOMIC DNA]</scope>
    <source>
        <strain evidence="4 5">CBS 125925</strain>
    </source>
</reference>
<dbReference type="Pfam" id="PF17184">
    <property type="entry name" value="Rit1_C"/>
    <property type="match status" value="2"/>
</dbReference>
<feature type="domain" description="Rit1 DUSP-like" evidence="2">
    <location>
        <begin position="388"/>
        <end position="534"/>
    </location>
</feature>
<keyword evidence="5" id="KW-1185">Reference proteome</keyword>
<feature type="compositionally biased region" description="Low complexity" evidence="1">
    <location>
        <begin position="60"/>
        <end position="74"/>
    </location>
</feature>
<evidence type="ECO:0000313" key="4">
    <source>
        <dbReference type="EMBL" id="OTA01554.1"/>
    </source>
</evidence>
<dbReference type="AlphaFoldDB" id="A0A2H2ZQE3"/>
<evidence type="ECO:0008006" key="6">
    <source>
        <dbReference type="Google" id="ProtNLM"/>
    </source>
</evidence>
<dbReference type="PANTHER" id="PTHR31811:SF0">
    <property type="entry name" value="TRNA A64-2'-O-RIBOSYLPHOSPHATE TRANSFERASE"/>
    <property type="match status" value="1"/>
</dbReference>
<feature type="region of interest" description="Disordered" evidence="1">
    <location>
        <begin position="52"/>
        <end position="90"/>
    </location>
</feature>